<dbReference type="PANTHER" id="PTHR33990">
    <property type="entry name" value="PROTEIN YJDN-RELATED"/>
    <property type="match status" value="1"/>
</dbReference>
<dbReference type="Gene3D" id="3.10.180.10">
    <property type="entry name" value="2,3-Dihydroxybiphenyl 1,2-Dioxygenase, domain 1"/>
    <property type="match status" value="1"/>
</dbReference>
<dbReference type="SUPFAM" id="SSF54593">
    <property type="entry name" value="Glyoxalase/Bleomycin resistance protein/Dihydroxybiphenyl dioxygenase"/>
    <property type="match status" value="1"/>
</dbReference>
<dbReference type="CDD" id="cd06588">
    <property type="entry name" value="PhnB_like"/>
    <property type="match status" value="1"/>
</dbReference>
<evidence type="ECO:0000313" key="2">
    <source>
        <dbReference type="EMBL" id="KAA5536961.1"/>
    </source>
</evidence>
<dbReference type="InterPro" id="IPR029068">
    <property type="entry name" value="Glyas_Bleomycin-R_OHBP_Dase"/>
</dbReference>
<dbReference type="InterPro" id="IPR004360">
    <property type="entry name" value="Glyas_Fos-R_dOase_dom"/>
</dbReference>
<reference evidence="2 3" key="1">
    <citation type="submission" date="2019-09" db="EMBL/GenBank/DDBJ databases">
        <title>Genome sequence and assembly of Taibaiella sp.</title>
        <authorList>
            <person name="Chhetri G."/>
        </authorList>
    </citation>
    <scope>NUCLEOTIDE SEQUENCE [LARGE SCALE GENOMIC DNA]</scope>
    <source>
        <strain evidence="2 3">KVB11</strain>
    </source>
</reference>
<accession>A0A5M6CP05</accession>
<dbReference type="Pfam" id="PF00903">
    <property type="entry name" value="Glyoxalase"/>
    <property type="match status" value="1"/>
</dbReference>
<sequence>MAQINPYLNFKGNCEEAFDFYKAVFGGEYPFVGRFKDMPPSEGMPSTSAEFGDKIMHMSLVLPDGTTLMGSDACGPMGDSTIVGNNVQLSINAESEEDADRIFNGLSAGGNVIMPMSKTFWGAYFGMFADKFGIYWMVNYDYPRD</sequence>
<feature type="domain" description="Glyoxalase/fosfomycin resistance/dioxygenase" evidence="1">
    <location>
        <begin position="4"/>
        <end position="138"/>
    </location>
</feature>
<dbReference type="RefSeq" id="WP_150031538.1">
    <property type="nucleotide sequence ID" value="NZ_VWSH01000001.1"/>
</dbReference>
<dbReference type="InterPro" id="IPR028973">
    <property type="entry name" value="PhnB-like"/>
</dbReference>
<comment type="caution">
    <text evidence="2">The sequence shown here is derived from an EMBL/GenBank/DDBJ whole genome shotgun (WGS) entry which is preliminary data.</text>
</comment>
<dbReference type="EMBL" id="VWSH01000001">
    <property type="protein sequence ID" value="KAA5536961.1"/>
    <property type="molecule type" value="Genomic_DNA"/>
</dbReference>
<dbReference type="AlphaFoldDB" id="A0A5M6CP05"/>
<evidence type="ECO:0000313" key="3">
    <source>
        <dbReference type="Proteomes" id="UP000323632"/>
    </source>
</evidence>
<protein>
    <submittedName>
        <fullName evidence="2">VOC family protein</fullName>
    </submittedName>
</protein>
<dbReference type="PANTHER" id="PTHR33990:SF1">
    <property type="entry name" value="PROTEIN YJDN"/>
    <property type="match status" value="1"/>
</dbReference>
<dbReference type="Proteomes" id="UP000323632">
    <property type="component" value="Unassembled WGS sequence"/>
</dbReference>
<gene>
    <name evidence="2" type="ORF">F0919_04625</name>
</gene>
<evidence type="ECO:0000259" key="1">
    <source>
        <dbReference type="Pfam" id="PF00903"/>
    </source>
</evidence>
<keyword evidence="3" id="KW-1185">Reference proteome</keyword>
<organism evidence="2 3">
    <name type="scientific">Taibaiella lutea</name>
    <dbReference type="NCBI Taxonomy" id="2608001"/>
    <lineage>
        <taxon>Bacteria</taxon>
        <taxon>Pseudomonadati</taxon>
        <taxon>Bacteroidota</taxon>
        <taxon>Chitinophagia</taxon>
        <taxon>Chitinophagales</taxon>
        <taxon>Chitinophagaceae</taxon>
        <taxon>Taibaiella</taxon>
    </lineage>
</organism>
<proteinExistence type="predicted"/>
<name>A0A5M6CP05_9BACT</name>